<evidence type="ECO:0000313" key="2">
    <source>
        <dbReference type="EMBL" id="KAK1430624.1"/>
    </source>
</evidence>
<reference evidence="2" key="1">
    <citation type="journal article" date="2023" name="bioRxiv">
        <title>Improved chromosome-level genome assembly for marigold (Tagetes erecta).</title>
        <authorList>
            <person name="Jiang F."/>
            <person name="Yuan L."/>
            <person name="Wang S."/>
            <person name="Wang H."/>
            <person name="Xu D."/>
            <person name="Wang A."/>
            <person name="Fan W."/>
        </authorList>
    </citation>
    <scope>NUCLEOTIDE SEQUENCE</scope>
    <source>
        <strain evidence="2">WSJ</strain>
        <tissue evidence="2">Leaf</tissue>
    </source>
</reference>
<sequence length="75" mass="8584">MKNYGSLPSLVQVVRVFVFVVLYFRLGLSIVEGSWDAKGLFVCSFLKMLPNNILTSSSTLIDYRFLSHYITFLPM</sequence>
<comment type="caution">
    <text evidence="2">The sequence shown here is derived from an EMBL/GenBank/DDBJ whole genome shotgun (WGS) entry which is preliminary data.</text>
</comment>
<name>A0AAD8P3B5_TARER</name>
<keyword evidence="1" id="KW-1133">Transmembrane helix</keyword>
<gene>
    <name evidence="2" type="ORF">QVD17_13496</name>
</gene>
<dbReference type="AlphaFoldDB" id="A0AAD8P3B5"/>
<feature type="transmembrane region" description="Helical" evidence="1">
    <location>
        <begin position="12"/>
        <end position="31"/>
    </location>
</feature>
<keyword evidence="1" id="KW-0472">Membrane</keyword>
<keyword evidence="1" id="KW-0812">Transmembrane</keyword>
<accession>A0AAD8P3B5</accession>
<evidence type="ECO:0000256" key="1">
    <source>
        <dbReference type="SAM" id="Phobius"/>
    </source>
</evidence>
<dbReference type="EMBL" id="JAUHHV010000003">
    <property type="protein sequence ID" value="KAK1430624.1"/>
    <property type="molecule type" value="Genomic_DNA"/>
</dbReference>
<organism evidence="2 3">
    <name type="scientific">Tagetes erecta</name>
    <name type="common">African marigold</name>
    <dbReference type="NCBI Taxonomy" id="13708"/>
    <lineage>
        <taxon>Eukaryota</taxon>
        <taxon>Viridiplantae</taxon>
        <taxon>Streptophyta</taxon>
        <taxon>Embryophyta</taxon>
        <taxon>Tracheophyta</taxon>
        <taxon>Spermatophyta</taxon>
        <taxon>Magnoliopsida</taxon>
        <taxon>eudicotyledons</taxon>
        <taxon>Gunneridae</taxon>
        <taxon>Pentapetalae</taxon>
        <taxon>asterids</taxon>
        <taxon>campanulids</taxon>
        <taxon>Asterales</taxon>
        <taxon>Asteraceae</taxon>
        <taxon>Asteroideae</taxon>
        <taxon>Heliantheae alliance</taxon>
        <taxon>Tageteae</taxon>
        <taxon>Tagetes</taxon>
    </lineage>
</organism>
<dbReference type="Proteomes" id="UP001229421">
    <property type="component" value="Unassembled WGS sequence"/>
</dbReference>
<proteinExistence type="predicted"/>
<protein>
    <submittedName>
        <fullName evidence="2">Uncharacterized protein</fullName>
    </submittedName>
</protein>
<keyword evidence="3" id="KW-1185">Reference proteome</keyword>
<evidence type="ECO:0000313" key="3">
    <source>
        <dbReference type="Proteomes" id="UP001229421"/>
    </source>
</evidence>